<evidence type="ECO:0000256" key="4">
    <source>
        <dbReference type="ARBA" id="ARBA00022840"/>
    </source>
</evidence>
<evidence type="ECO:0000313" key="6">
    <source>
        <dbReference type="EMBL" id="AUX42432.1"/>
    </source>
</evidence>
<evidence type="ECO:0000259" key="5">
    <source>
        <dbReference type="PROSITE" id="PS50011"/>
    </source>
</evidence>
<dbReference type="InterPro" id="IPR011009">
    <property type="entry name" value="Kinase-like_dom_sf"/>
</dbReference>
<evidence type="ECO:0000256" key="3">
    <source>
        <dbReference type="ARBA" id="ARBA00022777"/>
    </source>
</evidence>
<organism evidence="6 7">
    <name type="scientific">Sorangium cellulosum</name>
    <name type="common">Polyangium cellulosum</name>
    <dbReference type="NCBI Taxonomy" id="56"/>
    <lineage>
        <taxon>Bacteria</taxon>
        <taxon>Pseudomonadati</taxon>
        <taxon>Myxococcota</taxon>
        <taxon>Polyangia</taxon>
        <taxon>Polyangiales</taxon>
        <taxon>Polyangiaceae</taxon>
        <taxon>Sorangium</taxon>
    </lineage>
</organism>
<dbReference type="PANTHER" id="PTHR43289">
    <property type="entry name" value="MITOGEN-ACTIVATED PROTEIN KINASE KINASE KINASE 20-RELATED"/>
    <property type="match status" value="1"/>
</dbReference>
<dbReference type="PROSITE" id="PS00108">
    <property type="entry name" value="PROTEIN_KINASE_ST"/>
    <property type="match status" value="1"/>
</dbReference>
<evidence type="ECO:0000256" key="2">
    <source>
        <dbReference type="ARBA" id="ARBA00022741"/>
    </source>
</evidence>
<keyword evidence="2" id="KW-0547">Nucleotide-binding</keyword>
<keyword evidence="4" id="KW-0067">ATP-binding</keyword>
<dbReference type="PROSITE" id="PS50011">
    <property type="entry name" value="PROTEIN_KINASE_DOM"/>
    <property type="match status" value="1"/>
</dbReference>
<proteinExistence type="predicted"/>
<keyword evidence="3" id="KW-0418">Kinase</keyword>
<evidence type="ECO:0000256" key="1">
    <source>
        <dbReference type="ARBA" id="ARBA00022679"/>
    </source>
</evidence>
<dbReference type="Pfam" id="PF13191">
    <property type="entry name" value="AAA_16"/>
    <property type="match status" value="1"/>
</dbReference>
<dbReference type="SUPFAM" id="SSF56112">
    <property type="entry name" value="Protein kinase-like (PK-like)"/>
    <property type="match status" value="1"/>
</dbReference>
<dbReference type="GO" id="GO:0005524">
    <property type="term" value="F:ATP binding"/>
    <property type="evidence" value="ECO:0007669"/>
    <property type="project" value="UniProtKB-KW"/>
</dbReference>
<dbReference type="SUPFAM" id="SSF48452">
    <property type="entry name" value="TPR-like"/>
    <property type="match status" value="1"/>
</dbReference>
<gene>
    <name evidence="6" type="ORF">SOCE26_038640</name>
</gene>
<protein>
    <recommendedName>
        <fullName evidence="5">Protein kinase domain-containing protein</fullName>
    </recommendedName>
</protein>
<dbReference type="InterPro" id="IPR027417">
    <property type="entry name" value="P-loop_NTPase"/>
</dbReference>
<name>A0A2L0ET32_SORCE</name>
<sequence>MLEALAGTGGMGEIYRARDLERGQDVAVKLLRDPHGAGDARFQREARLLEELVHPRIVRYVAHGSSPSGAPYLVMEWLEGEDLSRTLARGRLGVEESVQIARAVAEALGAAHARGIVHRDLKPSNVFLEQASPRQVKLLDFGIAWPGGGTRITRTGALLGTPGYMAPEQTRSMGVVDARADIFALGCVLFECLAGEPPFSGDNLISVLAKIVCDEPPRLGDLRDDVPEPLAALCAQMLSKDPAARPRDGDEAAAALAAIERGHGLAPAGGGGAAPAPPAALTATERRPAAVLLVGAASGAAFAEAETLPGALFQEVSARGAHVELLQGGAAVVTMLGRGTATDLAAQAAGAALALRRDMPCWPMALSLGWSAPTGQMPLRDTIDRAARLLSAPGPREAGRAFPIALDDLLAGLLDARFELREHDDGFFLVGERELNDGGRTLLGKPTSCVGRDGELRSLEAMFEACLAEPAAQPVLVTAPPGVGKTRLGQEFLRRAQRRAPGASVWVGRGDPLRAHSPFGLLAQAIKGACGILEGEPLAVRRDRLLARVARGVPEPDRQRVAEFVGEIVGAPFPDDGSPLLRAARRDAQLMNEQMQRAFVELVRAACAAGPVVVVLEDLHWGDLATTSFLDVSLRQLAGEPLFLLALARPEIADLFPGLWAEHGVHEIRLKDLGKKASERLARQVLGEGASPGTIERIVALADGNAFYLEELLRAAAEGRRGELPPTVVAMVQFRLAKLDGEARRLLRAASVFGETCWASGVEALVGAPARAGLAALVRQELLVKRPASRFAGEEELGFRHALLREGAYTTLTEEDAVLGHRLAGQWLEDHGEGDALVLAEHFDKGAEPARAARYWLRAAEIAHRGDDVEAALAIVSKGLSGEVPPDIELAYLGLQCDLGLWRLDATGTTLLAAERLMREAPSGSRLWAQGLFATMTYTYLLGMYDRFEATIDTLVEAEPAEDALGGTGFALLVGLYGMLLRGSVERREPLVQRARALLERHGERDPYVAALHYNGIAMVHLLAREEPWSALLHIDAARALYLRGEHTRGASGLTLVRGFLLWTLGAARRAEEELLGVAGPDETYGAWSSFRPFTLAHIASERGDLDRARGVAEALIASGRARRVAIDEGRGRWSLGEVLCRAGELEEAGRELDAALALLSESSRIDVPGVLSTRAALCLRQGRAAEALAAAEDGLSRHKALGACGFFRGARLRLVHAECLEAAGQRDAAREAIARARDRLLCVAEEIADPGYRQSFLEQVPENRRTIELALEWLGGGDAAGAS</sequence>
<dbReference type="PANTHER" id="PTHR43289:SF6">
    <property type="entry name" value="SERINE_THREONINE-PROTEIN KINASE NEKL-3"/>
    <property type="match status" value="1"/>
</dbReference>
<dbReference type="InterPro" id="IPR000719">
    <property type="entry name" value="Prot_kinase_dom"/>
</dbReference>
<dbReference type="Pfam" id="PF00069">
    <property type="entry name" value="Pkinase"/>
    <property type="match status" value="1"/>
</dbReference>
<feature type="domain" description="Protein kinase" evidence="5">
    <location>
        <begin position="1"/>
        <end position="266"/>
    </location>
</feature>
<keyword evidence="1" id="KW-0808">Transferase</keyword>
<dbReference type="CDD" id="cd14014">
    <property type="entry name" value="STKc_PknB_like"/>
    <property type="match status" value="1"/>
</dbReference>
<dbReference type="InterPro" id="IPR008271">
    <property type="entry name" value="Ser/Thr_kinase_AS"/>
</dbReference>
<dbReference type="Proteomes" id="UP000238348">
    <property type="component" value="Chromosome"/>
</dbReference>
<dbReference type="EMBL" id="CP012673">
    <property type="protein sequence ID" value="AUX42432.1"/>
    <property type="molecule type" value="Genomic_DNA"/>
</dbReference>
<dbReference type="Gene3D" id="1.10.510.10">
    <property type="entry name" value="Transferase(Phosphotransferase) domain 1"/>
    <property type="match status" value="1"/>
</dbReference>
<dbReference type="Gene3D" id="3.30.200.20">
    <property type="entry name" value="Phosphorylase Kinase, domain 1"/>
    <property type="match status" value="1"/>
</dbReference>
<dbReference type="InterPro" id="IPR041664">
    <property type="entry name" value="AAA_16"/>
</dbReference>
<dbReference type="SMART" id="SM00220">
    <property type="entry name" value="S_TKc"/>
    <property type="match status" value="1"/>
</dbReference>
<dbReference type="SUPFAM" id="SSF52540">
    <property type="entry name" value="P-loop containing nucleoside triphosphate hydrolases"/>
    <property type="match status" value="1"/>
</dbReference>
<evidence type="ECO:0000313" key="7">
    <source>
        <dbReference type="Proteomes" id="UP000238348"/>
    </source>
</evidence>
<dbReference type="InterPro" id="IPR011990">
    <property type="entry name" value="TPR-like_helical_dom_sf"/>
</dbReference>
<dbReference type="GO" id="GO:0004674">
    <property type="term" value="F:protein serine/threonine kinase activity"/>
    <property type="evidence" value="ECO:0007669"/>
    <property type="project" value="TreeGrafter"/>
</dbReference>
<reference evidence="6 7" key="1">
    <citation type="submission" date="2015-09" db="EMBL/GenBank/DDBJ databases">
        <title>Sorangium comparison.</title>
        <authorList>
            <person name="Zaburannyi N."/>
            <person name="Bunk B."/>
            <person name="Overmann J."/>
            <person name="Mueller R."/>
        </authorList>
    </citation>
    <scope>NUCLEOTIDE SEQUENCE [LARGE SCALE GENOMIC DNA]</scope>
    <source>
        <strain evidence="6 7">So ce26</strain>
    </source>
</reference>
<dbReference type="Gene3D" id="1.25.40.10">
    <property type="entry name" value="Tetratricopeptide repeat domain"/>
    <property type="match status" value="1"/>
</dbReference>
<accession>A0A2L0ET32</accession>